<dbReference type="EMBL" id="KZ663845">
    <property type="protein sequence ID" value="PPS09555.1"/>
    <property type="molecule type" value="Genomic_DNA"/>
</dbReference>
<reference evidence="2 3" key="1">
    <citation type="submission" date="2015-01" db="EMBL/GenBank/DDBJ databases">
        <title>Genome of allotetraploid Gossypium barbadense reveals genomic plasticity and fiber elongation in cotton evolution.</title>
        <authorList>
            <person name="Chen X."/>
            <person name="Liu X."/>
            <person name="Zhao B."/>
            <person name="Zheng H."/>
            <person name="Hu Y."/>
            <person name="Lu G."/>
            <person name="Yang C."/>
            <person name="Chen J."/>
            <person name="Shan C."/>
            <person name="Zhang L."/>
            <person name="Zhou Y."/>
            <person name="Wang L."/>
            <person name="Guo W."/>
            <person name="Bai Y."/>
            <person name="Ruan J."/>
            <person name="Shangguan X."/>
            <person name="Mao Y."/>
            <person name="Jiang J."/>
            <person name="Zhu Y."/>
            <person name="Lei J."/>
            <person name="Kang H."/>
            <person name="Chen S."/>
            <person name="He X."/>
            <person name="Wang R."/>
            <person name="Wang Y."/>
            <person name="Chen J."/>
            <person name="Wang L."/>
            <person name="Yu S."/>
            <person name="Wang B."/>
            <person name="Wei J."/>
            <person name="Song S."/>
            <person name="Lu X."/>
            <person name="Gao Z."/>
            <person name="Gu W."/>
            <person name="Deng X."/>
            <person name="Ma D."/>
            <person name="Wang S."/>
            <person name="Liang W."/>
            <person name="Fang L."/>
            <person name="Cai C."/>
            <person name="Zhu X."/>
            <person name="Zhou B."/>
            <person name="Zhang Y."/>
            <person name="Chen Z."/>
            <person name="Xu S."/>
            <person name="Zhu R."/>
            <person name="Wang S."/>
            <person name="Zhang T."/>
            <person name="Zhao G."/>
        </authorList>
    </citation>
    <scope>NUCLEOTIDE SEQUENCE [LARGE SCALE GENOMIC DNA]</scope>
    <source>
        <strain evidence="3">cv. Xinhai21</strain>
        <tissue evidence="2">Leaf</tissue>
    </source>
</reference>
<gene>
    <name evidence="2" type="ORF">GOBAR_AA11089</name>
</gene>
<evidence type="ECO:0000313" key="3">
    <source>
        <dbReference type="Proteomes" id="UP000239757"/>
    </source>
</evidence>
<accession>A0A2P5Y1U5</accession>
<sequence length="118" mass="13630">MPLQLGRGSHGALPAPPLPHEDVPPPPHRDAPPWLREDAHLDRVEHLMSEMIAMGCSDMDKLGCVVSLLDGEAHHWWLIVEHGTALERVEWDFFLESFRRKFMGEQYLEARHEFMDLI</sequence>
<dbReference type="AlphaFoldDB" id="A0A2P5Y1U5"/>
<evidence type="ECO:0000256" key="1">
    <source>
        <dbReference type="SAM" id="MobiDB-lite"/>
    </source>
</evidence>
<dbReference type="Proteomes" id="UP000239757">
    <property type="component" value="Unassembled WGS sequence"/>
</dbReference>
<protein>
    <recommendedName>
        <fullName evidence="4">Retrotransposon gag domain-containing protein</fullName>
    </recommendedName>
</protein>
<proteinExistence type="predicted"/>
<dbReference type="OrthoDB" id="2272416at2759"/>
<evidence type="ECO:0000313" key="2">
    <source>
        <dbReference type="EMBL" id="PPS09555.1"/>
    </source>
</evidence>
<organism evidence="2 3">
    <name type="scientific">Gossypium barbadense</name>
    <name type="common">Sea Island cotton</name>
    <name type="synonym">Hibiscus barbadensis</name>
    <dbReference type="NCBI Taxonomy" id="3634"/>
    <lineage>
        <taxon>Eukaryota</taxon>
        <taxon>Viridiplantae</taxon>
        <taxon>Streptophyta</taxon>
        <taxon>Embryophyta</taxon>
        <taxon>Tracheophyta</taxon>
        <taxon>Spermatophyta</taxon>
        <taxon>Magnoliopsida</taxon>
        <taxon>eudicotyledons</taxon>
        <taxon>Gunneridae</taxon>
        <taxon>Pentapetalae</taxon>
        <taxon>rosids</taxon>
        <taxon>malvids</taxon>
        <taxon>Malvales</taxon>
        <taxon>Malvaceae</taxon>
        <taxon>Malvoideae</taxon>
        <taxon>Gossypium</taxon>
    </lineage>
</organism>
<evidence type="ECO:0008006" key="4">
    <source>
        <dbReference type="Google" id="ProtNLM"/>
    </source>
</evidence>
<feature type="region of interest" description="Disordered" evidence="1">
    <location>
        <begin position="1"/>
        <end position="34"/>
    </location>
</feature>
<feature type="compositionally biased region" description="Basic and acidic residues" evidence="1">
    <location>
        <begin position="19"/>
        <end position="34"/>
    </location>
</feature>
<name>A0A2P5Y1U5_GOSBA</name>